<dbReference type="InterPro" id="IPR046342">
    <property type="entry name" value="CBS_dom_sf"/>
</dbReference>
<sequence length="211" mass="23213">MLIKNCMTPRDQLTMVRTTSTMEQVVEQLRKKGLDSIPVLDEKNGFAGITGYGSIMKQILKNGWAREEMDRQPISQAVEKVDPLTVDSDFEALLPTLIRYPFVPIVEADGVTLVGIAKISDVESAMAQALGAGVRGVRFLIGVFVDVPHILERLLQILKPFDVNIVSMATFDAGDPAARRILLKVTPTPQVEAISKSLDRSGFRVLSAHLR</sequence>
<dbReference type="PROSITE" id="PS51371">
    <property type="entry name" value="CBS"/>
    <property type="match status" value="1"/>
</dbReference>
<organism evidence="3 4">
    <name type="scientific">Desmospora profundinema</name>
    <dbReference type="NCBI Taxonomy" id="1571184"/>
    <lineage>
        <taxon>Bacteria</taxon>
        <taxon>Bacillati</taxon>
        <taxon>Bacillota</taxon>
        <taxon>Bacilli</taxon>
        <taxon>Bacillales</taxon>
        <taxon>Thermoactinomycetaceae</taxon>
        <taxon>Desmospora</taxon>
    </lineage>
</organism>
<dbReference type="Gene3D" id="3.10.580.10">
    <property type="entry name" value="CBS-domain"/>
    <property type="match status" value="1"/>
</dbReference>
<feature type="domain" description="CBS" evidence="2">
    <location>
        <begin position="7"/>
        <end position="68"/>
    </location>
</feature>
<gene>
    <name evidence="3" type="ORF">JOE21_001890</name>
</gene>
<evidence type="ECO:0000256" key="1">
    <source>
        <dbReference type="PROSITE-ProRule" id="PRU00703"/>
    </source>
</evidence>
<keyword evidence="4" id="KW-1185">Reference proteome</keyword>
<dbReference type="RefSeq" id="WP_309865067.1">
    <property type="nucleotide sequence ID" value="NZ_JAVDQG010000004.1"/>
</dbReference>
<evidence type="ECO:0000259" key="2">
    <source>
        <dbReference type="PROSITE" id="PS51371"/>
    </source>
</evidence>
<accession>A0ABU1IPL2</accession>
<evidence type="ECO:0000313" key="3">
    <source>
        <dbReference type="EMBL" id="MDR6225884.1"/>
    </source>
</evidence>
<proteinExistence type="predicted"/>
<name>A0ABU1IPL2_9BACL</name>
<reference evidence="3 4" key="1">
    <citation type="submission" date="2023-07" db="EMBL/GenBank/DDBJ databases">
        <title>Genomic Encyclopedia of Type Strains, Phase IV (KMG-IV): sequencing the most valuable type-strain genomes for metagenomic binning, comparative biology and taxonomic classification.</title>
        <authorList>
            <person name="Goeker M."/>
        </authorList>
    </citation>
    <scope>NUCLEOTIDE SEQUENCE [LARGE SCALE GENOMIC DNA]</scope>
    <source>
        <strain evidence="3 4">DSM 45903</strain>
    </source>
</reference>
<dbReference type="SUPFAM" id="SSF54631">
    <property type="entry name" value="CBS-domain pair"/>
    <property type="match status" value="1"/>
</dbReference>
<protein>
    <submittedName>
        <fullName evidence="3">Transcriptional regulator</fullName>
    </submittedName>
</protein>
<dbReference type="InterPro" id="IPR000644">
    <property type="entry name" value="CBS_dom"/>
</dbReference>
<evidence type="ECO:0000313" key="4">
    <source>
        <dbReference type="Proteomes" id="UP001185012"/>
    </source>
</evidence>
<comment type="caution">
    <text evidence="3">The sequence shown here is derived from an EMBL/GenBank/DDBJ whole genome shotgun (WGS) entry which is preliminary data.</text>
</comment>
<keyword evidence="1" id="KW-0129">CBS domain</keyword>
<dbReference type="Pfam" id="PF00571">
    <property type="entry name" value="CBS"/>
    <property type="match status" value="1"/>
</dbReference>
<dbReference type="CDD" id="cd02116">
    <property type="entry name" value="ACT"/>
    <property type="match status" value="1"/>
</dbReference>
<dbReference type="Proteomes" id="UP001185012">
    <property type="component" value="Unassembled WGS sequence"/>
</dbReference>
<dbReference type="EMBL" id="JAVDQG010000004">
    <property type="protein sequence ID" value="MDR6225884.1"/>
    <property type="molecule type" value="Genomic_DNA"/>
</dbReference>